<proteinExistence type="predicted"/>
<evidence type="ECO:0000256" key="1">
    <source>
        <dbReference type="SAM" id="Coils"/>
    </source>
</evidence>
<dbReference type="Pfam" id="PF05597">
    <property type="entry name" value="Phasin"/>
    <property type="match status" value="1"/>
</dbReference>
<feature type="coiled-coil region" evidence="1">
    <location>
        <begin position="68"/>
        <end position="95"/>
    </location>
</feature>
<gene>
    <name evidence="2" type="ORF">KQI42_04075</name>
</gene>
<dbReference type="PANTHER" id="PTHR38664:SF1">
    <property type="entry name" value="SLR0058 PROTEIN"/>
    <property type="match status" value="1"/>
</dbReference>
<dbReference type="RefSeq" id="WP_216516990.1">
    <property type="nucleotide sequence ID" value="NZ_JAHLPM010000002.1"/>
</dbReference>
<evidence type="ECO:0000313" key="3">
    <source>
        <dbReference type="Proteomes" id="UP000749471"/>
    </source>
</evidence>
<accession>A0ABS6E319</accession>
<reference evidence="2 3" key="1">
    <citation type="submission" date="2021-06" db="EMBL/GenBank/DDBJ databases">
        <authorList>
            <person name="Sun Q."/>
            <person name="Li D."/>
        </authorList>
    </citation>
    <scope>NUCLEOTIDE SEQUENCE [LARGE SCALE GENOMIC DNA]</scope>
    <source>
        <strain evidence="2 3">MSJ-40</strain>
    </source>
</reference>
<comment type="caution">
    <text evidence="2">The sequence shown here is derived from an EMBL/GenBank/DDBJ whole genome shotgun (WGS) entry which is preliminary data.</text>
</comment>
<dbReference type="PANTHER" id="PTHR38664">
    <property type="entry name" value="SLR0058 PROTEIN"/>
    <property type="match status" value="1"/>
</dbReference>
<evidence type="ECO:0000313" key="2">
    <source>
        <dbReference type="EMBL" id="MBU5437172.1"/>
    </source>
</evidence>
<dbReference type="EMBL" id="JAHLPM010000002">
    <property type="protein sequence ID" value="MBU5437172.1"/>
    <property type="molecule type" value="Genomic_DNA"/>
</dbReference>
<organism evidence="2 3">
    <name type="scientific">Tissierella simiarum</name>
    <dbReference type="NCBI Taxonomy" id="2841534"/>
    <lineage>
        <taxon>Bacteria</taxon>
        <taxon>Bacillati</taxon>
        <taxon>Bacillota</taxon>
        <taxon>Tissierellia</taxon>
        <taxon>Tissierellales</taxon>
        <taxon>Tissierellaceae</taxon>
        <taxon>Tissierella</taxon>
    </lineage>
</organism>
<name>A0ABS6E319_9FIRM</name>
<sequence length="96" mass="10733">MEDMLKNVFLAGIGTLALTYEKATQVVDTLVTKGKITVEQGKELNEELKRVVGDQKAKSDTAMDEKLKELLKELNLATKEDLEGLNQRISNLEKNI</sequence>
<dbReference type="Proteomes" id="UP000749471">
    <property type="component" value="Unassembled WGS sequence"/>
</dbReference>
<protein>
    <submittedName>
        <fullName evidence="2">Phasin family protein</fullName>
    </submittedName>
</protein>
<keyword evidence="1" id="KW-0175">Coiled coil</keyword>
<dbReference type="InterPro" id="IPR008769">
    <property type="entry name" value="PhaF_PhaI"/>
</dbReference>
<keyword evidence="3" id="KW-1185">Reference proteome</keyword>